<dbReference type="Pfam" id="PF00571">
    <property type="entry name" value="CBS"/>
    <property type="match status" value="1"/>
</dbReference>
<keyword evidence="3" id="KW-0732">Signal</keyword>
<dbReference type="AlphaFoldDB" id="A0A7N0SZ99"/>
<keyword evidence="2" id="KW-0129">CBS domain</keyword>
<accession>A0A7N0SZ99</accession>
<dbReference type="EnsemblPlants" id="Kaladp0015s0210.1.v1.1">
    <property type="protein sequence ID" value="Kaladp0015s0210.1.v1.1"/>
    <property type="gene ID" value="Kaladp0015s0210.v1.1"/>
</dbReference>
<dbReference type="PROSITE" id="PS51371">
    <property type="entry name" value="CBS"/>
    <property type="match status" value="1"/>
</dbReference>
<protein>
    <recommendedName>
        <fullName evidence="4">CBS domain-containing protein</fullName>
    </recommendedName>
</protein>
<evidence type="ECO:0000259" key="4">
    <source>
        <dbReference type="PROSITE" id="PS51371"/>
    </source>
</evidence>
<dbReference type="InterPro" id="IPR051462">
    <property type="entry name" value="CBS_domain-containing"/>
</dbReference>
<evidence type="ECO:0000256" key="1">
    <source>
        <dbReference type="ARBA" id="ARBA00022737"/>
    </source>
</evidence>
<dbReference type="PANTHER" id="PTHR48108">
    <property type="entry name" value="CBS DOMAIN-CONTAINING PROTEIN CBSX2, CHLOROPLASTIC"/>
    <property type="match status" value="1"/>
</dbReference>
<dbReference type="InterPro" id="IPR046342">
    <property type="entry name" value="CBS_dom_sf"/>
</dbReference>
<dbReference type="PANTHER" id="PTHR48108:SF6">
    <property type="entry name" value="CBS DOMAIN-CONTAINING PROTEIN CBSX1, CHLOROPLASTIC"/>
    <property type="match status" value="1"/>
</dbReference>
<dbReference type="Proteomes" id="UP000594263">
    <property type="component" value="Unplaced"/>
</dbReference>
<dbReference type="Gene3D" id="3.10.580.10">
    <property type="entry name" value="CBS-domain"/>
    <property type="match status" value="1"/>
</dbReference>
<dbReference type="OMA" id="AKDSIML"/>
<dbReference type="Gramene" id="Kaladp0015s0210.1.v1.1">
    <property type="protein sequence ID" value="Kaladp0015s0210.1.v1.1"/>
    <property type="gene ID" value="Kaladp0015s0210.v1.1"/>
</dbReference>
<dbReference type="SMART" id="SM00116">
    <property type="entry name" value="CBS"/>
    <property type="match status" value="1"/>
</dbReference>
<evidence type="ECO:0000256" key="2">
    <source>
        <dbReference type="PROSITE-ProRule" id="PRU00703"/>
    </source>
</evidence>
<feature type="chain" id="PRO_5029455798" description="CBS domain-containing protein" evidence="3">
    <location>
        <begin position="25"/>
        <end position="96"/>
    </location>
</feature>
<evidence type="ECO:0000313" key="6">
    <source>
        <dbReference type="Proteomes" id="UP000594263"/>
    </source>
</evidence>
<organism evidence="5 6">
    <name type="scientific">Kalanchoe fedtschenkoi</name>
    <name type="common">Lavender scallops</name>
    <name type="synonym">South American air plant</name>
    <dbReference type="NCBI Taxonomy" id="63787"/>
    <lineage>
        <taxon>Eukaryota</taxon>
        <taxon>Viridiplantae</taxon>
        <taxon>Streptophyta</taxon>
        <taxon>Embryophyta</taxon>
        <taxon>Tracheophyta</taxon>
        <taxon>Spermatophyta</taxon>
        <taxon>Magnoliopsida</taxon>
        <taxon>eudicotyledons</taxon>
        <taxon>Gunneridae</taxon>
        <taxon>Pentapetalae</taxon>
        <taxon>Saxifragales</taxon>
        <taxon>Crassulaceae</taxon>
        <taxon>Kalanchoe</taxon>
    </lineage>
</organism>
<feature type="domain" description="CBS" evidence="4">
    <location>
        <begin position="35"/>
        <end position="91"/>
    </location>
</feature>
<evidence type="ECO:0000256" key="3">
    <source>
        <dbReference type="SAM" id="SignalP"/>
    </source>
</evidence>
<dbReference type="InterPro" id="IPR000644">
    <property type="entry name" value="CBS_dom"/>
</dbReference>
<keyword evidence="1" id="KW-0677">Repeat</keyword>
<feature type="signal peptide" evidence="3">
    <location>
        <begin position="1"/>
        <end position="24"/>
    </location>
</feature>
<reference evidence="5" key="1">
    <citation type="submission" date="2021-01" db="UniProtKB">
        <authorList>
            <consortium name="EnsemblPlants"/>
        </authorList>
    </citation>
    <scope>IDENTIFICATION</scope>
</reference>
<evidence type="ECO:0000313" key="5">
    <source>
        <dbReference type="EnsemblPlants" id="Kaladp0015s0210.1.v1.1"/>
    </source>
</evidence>
<proteinExistence type="predicted"/>
<name>A0A7N0SZ99_KALFE</name>
<dbReference type="SUPFAM" id="SSF54631">
    <property type="entry name" value="CBS-domain pair"/>
    <property type="match status" value="1"/>
</dbReference>
<sequence length="96" mass="10535">MNRAKDSIMLLLLQTFLEVQKLGCKTNGRVVSDVMTSTPLTVDETTSLEDATRLMLETKYARVPVVDGNGLLVGIITREDIVRAACQIKAMGKKLP</sequence>
<keyword evidence="6" id="KW-1185">Reference proteome</keyword>